<gene>
    <name evidence="1" type="ORF">CJOHNSTONI_LOCUS4287</name>
</gene>
<sequence length="74" mass="8660">MEMMEWNGMERNGMEWDGMERNGTEWNGMGWDGMGWDGCGVSFQTYASNLELQRSLNLNECKQIQMKDNPVNWC</sequence>
<organism evidence="1 2">
    <name type="scientific">Cercopithifilaria johnstoni</name>
    <dbReference type="NCBI Taxonomy" id="2874296"/>
    <lineage>
        <taxon>Eukaryota</taxon>
        <taxon>Metazoa</taxon>
        <taxon>Ecdysozoa</taxon>
        <taxon>Nematoda</taxon>
        <taxon>Chromadorea</taxon>
        <taxon>Rhabditida</taxon>
        <taxon>Spirurina</taxon>
        <taxon>Spiruromorpha</taxon>
        <taxon>Filarioidea</taxon>
        <taxon>Onchocercidae</taxon>
        <taxon>Cercopithifilaria</taxon>
    </lineage>
</organism>
<accession>A0A8J2PZS3</accession>
<keyword evidence="2" id="KW-1185">Reference proteome</keyword>
<protein>
    <submittedName>
        <fullName evidence="1">Uncharacterized protein</fullName>
    </submittedName>
</protein>
<proteinExistence type="predicted"/>
<dbReference type="Proteomes" id="UP000746747">
    <property type="component" value="Unassembled WGS sequence"/>
</dbReference>
<name>A0A8J2PZS3_9BILA</name>
<evidence type="ECO:0000313" key="2">
    <source>
        <dbReference type="Proteomes" id="UP000746747"/>
    </source>
</evidence>
<evidence type="ECO:0000313" key="1">
    <source>
        <dbReference type="EMBL" id="CAG9534118.1"/>
    </source>
</evidence>
<dbReference type="AlphaFoldDB" id="A0A8J2PZS3"/>
<dbReference type="EMBL" id="CAKAEH010001289">
    <property type="protein sequence ID" value="CAG9534118.1"/>
    <property type="molecule type" value="Genomic_DNA"/>
</dbReference>
<reference evidence="1" key="1">
    <citation type="submission" date="2021-09" db="EMBL/GenBank/DDBJ databases">
        <authorList>
            <consortium name="Pathogen Informatics"/>
        </authorList>
    </citation>
    <scope>NUCLEOTIDE SEQUENCE</scope>
</reference>
<comment type="caution">
    <text evidence="1">The sequence shown here is derived from an EMBL/GenBank/DDBJ whole genome shotgun (WGS) entry which is preliminary data.</text>
</comment>
<dbReference type="OrthoDB" id="9398184at2759"/>